<sequence>MSRPSHNALDASAPTDPFLRAFRGSFTSALRWSDLDALWQRLRIDAKAGWYLYAIGEPPPEVPADAATVERFIDEIDALLRREHDERLCGIVYADDLRVPSLVKIYDPNNLGVVCGSSSNPPLPGWVMSKLPPVDLPATQLVPKGRRRWWQRLFAGAGAEAS</sequence>
<protein>
    <submittedName>
        <fullName evidence="1">Uncharacterized protein</fullName>
    </submittedName>
</protein>
<reference evidence="1" key="2">
    <citation type="journal article" date="2020" name="Microorganisms">
        <title>Osmotic Adaptation and Compatible Solute Biosynthesis of Phototrophic Bacteria as Revealed from Genome Analyses.</title>
        <authorList>
            <person name="Imhoff J.F."/>
            <person name="Rahn T."/>
            <person name="Kunzel S."/>
            <person name="Keller A."/>
            <person name="Neulinger S.C."/>
        </authorList>
    </citation>
    <scope>NUCLEOTIDE SEQUENCE</scope>
    <source>
        <strain evidence="1">DSM 11080</strain>
    </source>
</reference>
<name>A0AAJ0U2V9_9GAMM</name>
<gene>
    <name evidence="1" type="ORF">CKO40_06850</name>
</gene>
<proteinExistence type="predicted"/>
<dbReference type="EMBL" id="NRSJ01000008">
    <property type="protein sequence ID" value="MBK1704273.1"/>
    <property type="molecule type" value="Genomic_DNA"/>
</dbReference>
<keyword evidence="2" id="KW-1185">Reference proteome</keyword>
<dbReference type="AlphaFoldDB" id="A0AAJ0U2V9"/>
<organism evidence="1 2">
    <name type="scientific">Halochromatium glycolicum</name>
    <dbReference type="NCBI Taxonomy" id="85075"/>
    <lineage>
        <taxon>Bacteria</taxon>
        <taxon>Pseudomonadati</taxon>
        <taxon>Pseudomonadota</taxon>
        <taxon>Gammaproteobacteria</taxon>
        <taxon>Chromatiales</taxon>
        <taxon>Chromatiaceae</taxon>
        <taxon>Halochromatium</taxon>
    </lineage>
</organism>
<accession>A0AAJ0U2V9</accession>
<evidence type="ECO:0000313" key="1">
    <source>
        <dbReference type="EMBL" id="MBK1704273.1"/>
    </source>
</evidence>
<dbReference type="RefSeq" id="WP_200345451.1">
    <property type="nucleotide sequence ID" value="NZ_NRSJ01000008.1"/>
</dbReference>
<evidence type="ECO:0000313" key="2">
    <source>
        <dbReference type="Proteomes" id="UP001296776"/>
    </source>
</evidence>
<comment type="caution">
    <text evidence="1">The sequence shown here is derived from an EMBL/GenBank/DDBJ whole genome shotgun (WGS) entry which is preliminary data.</text>
</comment>
<reference evidence="1" key="1">
    <citation type="submission" date="2017-08" db="EMBL/GenBank/DDBJ databases">
        <authorList>
            <person name="Imhoff J.F."/>
            <person name="Rahn T."/>
            <person name="Kuenzel S."/>
            <person name="Neulinger S.C."/>
        </authorList>
    </citation>
    <scope>NUCLEOTIDE SEQUENCE</scope>
    <source>
        <strain evidence="1">DSM 11080</strain>
    </source>
</reference>
<dbReference type="Proteomes" id="UP001296776">
    <property type="component" value="Unassembled WGS sequence"/>
</dbReference>